<dbReference type="EMBL" id="KZ110614">
    <property type="protein sequence ID" value="OSX56219.1"/>
    <property type="molecule type" value="Genomic_DNA"/>
</dbReference>
<dbReference type="Proteomes" id="UP000194127">
    <property type="component" value="Unassembled WGS sequence"/>
</dbReference>
<gene>
    <name evidence="2" type="ORF">POSPLADRAFT_1062711</name>
</gene>
<protein>
    <submittedName>
        <fullName evidence="2">Uncharacterized protein</fullName>
    </submittedName>
</protein>
<organism evidence="2 3">
    <name type="scientific">Postia placenta MAD-698-R-SB12</name>
    <dbReference type="NCBI Taxonomy" id="670580"/>
    <lineage>
        <taxon>Eukaryota</taxon>
        <taxon>Fungi</taxon>
        <taxon>Dikarya</taxon>
        <taxon>Basidiomycota</taxon>
        <taxon>Agaricomycotina</taxon>
        <taxon>Agaricomycetes</taxon>
        <taxon>Polyporales</taxon>
        <taxon>Adustoporiaceae</taxon>
        <taxon>Rhodonia</taxon>
    </lineage>
</organism>
<dbReference type="GeneID" id="36326500"/>
<dbReference type="RefSeq" id="XP_024333013.1">
    <property type="nucleotide sequence ID" value="XM_024481550.1"/>
</dbReference>
<feature type="chain" id="PRO_5012010327" evidence="1">
    <location>
        <begin position="22"/>
        <end position="243"/>
    </location>
</feature>
<evidence type="ECO:0000256" key="1">
    <source>
        <dbReference type="SAM" id="SignalP"/>
    </source>
</evidence>
<sequence>MHSSTVIPVLLAVASVSSVLAAPVASSAEMLVTREPWVGPWRNPNVPLNPSGSSATARLLGIRDPHGDVYARDVIWKKIEDHGILKPFDWLNAHIHQRDDQEVSARTTGDEVYAREMDDGRIAREPWHEPARNVKYLALPPGFKFHTNNLVAARAFDDGKLYARTVQWKKIPLEQPGILEPYNTAFHSFNFVPRRAPRSFKSKLEGPIYRVGSLLQREDQEVLARANEDELHARSDFMIEELD</sequence>
<accession>A0A1X6MIT3</accession>
<evidence type="ECO:0000313" key="2">
    <source>
        <dbReference type="EMBL" id="OSX56219.1"/>
    </source>
</evidence>
<evidence type="ECO:0000313" key="3">
    <source>
        <dbReference type="Proteomes" id="UP000194127"/>
    </source>
</evidence>
<keyword evidence="3" id="KW-1185">Reference proteome</keyword>
<feature type="signal peptide" evidence="1">
    <location>
        <begin position="1"/>
        <end position="21"/>
    </location>
</feature>
<keyword evidence="1" id="KW-0732">Signal</keyword>
<dbReference type="AlphaFoldDB" id="A0A1X6MIT3"/>
<name>A0A1X6MIT3_9APHY</name>
<reference evidence="2 3" key="1">
    <citation type="submission" date="2017-04" db="EMBL/GenBank/DDBJ databases">
        <title>Genome Sequence of the Model Brown-Rot Fungus Postia placenta SB12.</title>
        <authorList>
            <consortium name="DOE Joint Genome Institute"/>
            <person name="Gaskell J."/>
            <person name="Kersten P."/>
            <person name="Larrondo L.F."/>
            <person name="Canessa P."/>
            <person name="Martinez D."/>
            <person name="Hibbett D."/>
            <person name="Schmoll M."/>
            <person name="Kubicek C.P."/>
            <person name="Martinez A.T."/>
            <person name="Yadav J."/>
            <person name="Master E."/>
            <person name="Magnuson J.K."/>
            <person name="James T."/>
            <person name="Yaver D."/>
            <person name="Berka R."/>
            <person name="Labutti K."/>
            <person name="Lipzen A."/>
            <person name="Aerts A."/>
            <person name="Barry K."/>
            <person name="Henrissat B."/>
            <person name="Blanchette R."/>
            <person name="Grigoriev I."/>
            <person name="Cullen D."/>
        </authorList>
    </citation>
    <scope>NUCLEOTIDE SEQUENCE [LARGE SCALE GENOMIC DNA]</scope>
    <source>
        <strain evidence="2 3">MAD-698-R-SB12</strain>
    </source>
</reference>
<proteinExistence type="predicted"/>